<comment type="similarity">
    <text evidence="1">Belongs to the GSP E family.</text>
</comment>
<proteinExistence type="inferred from homology"/>
<dbReference type="SUPFAM" id="SSF52540">
    <property type="entry name" value="P-loop containing nucleoside triphosphate hydrolases"/>
    <property type="match status" value="1"/>
</dbReference>
<dbReference type="PROSITE" id="PS00662">
    <property type="entry name" value="T2SP_E"/>
    <property type="match status" value="1"/>
</dbReference>
<dbReference type="Gene3D" id="3.40.50.300">
    <property type="entry name" value="P-loop containing nucleotide triphosphate hydrolases"/>
    <property type="match status" value="1"/>
</dbReference>
<gene>
    <name evidence="3" type="ORF">DFQ59_102662</name>
</gene>
<protein>
    <submittedName>
        <fullName evidence="3">Twitching motility protein PilU</fullName>
    </submittedName>
</protein>
<dbReference type="PANTHER" id="PTHR30486">
    <property type="entry name" value="TWITCHING MOTILITY PROTEIN PILT"/>
    <property type="match status" value="1"/>
</dbReference>
<evidence type="ECO:0000313" key="4">
    <source>
        <dbReference type="Proteomes" id="UP000252707"/>
    </source>
</evidence>
<dbReference type="GO" id="GO:0005524">
    <property type="term" value="F:ATP binding"/>
    <property type="evidence" value="ECO:0007669"/>
    <property type="project" value="InterPro"/>
</dbReference>
<feature type="domain" description="Bacterial type II secretion system protein E" evidence="2">
    <location>
        <begin position="194"/>
        <end position="208"/>
    </location>
</feature>
<dbReference type="RefSeq" id="WP_114279101.1">
    <property type="nucleotide sequence ID" value="NZ_QPJY01000002.1"/>
</dbReference>
<evidence type="ECO:0000259" key="2">
    <source>
        <dbReference type="PROSITE" id="PS00662"/>
    </source>
</evidence>
<sequence>MIDLKRLLALMMERNASDIFLSVGAPIHIKIEGVMSPITDAPLPPGSVEALAQSIMNPRQAEAFHERPEMNLALAGEHGGRFRVNIYRQRGEVSMVVRYLKEVIPSLEELNLPPILKQLVMDPRGLVLVVGATGSGKSTTLASMINYRNQQTTGHIVTIEDPIEYVHSYQRSVVEQREVGFDTLSYADALKNAMREAPDVILIGEVRDRTNMEHAVAYAETGHLCLTTLHASNAHQALERIVTFFPESMHRQLFMDLSLNLRAIVSQRLITGVDGKRVPAMEILISSPRIADLIQKGEIELVRSALEKSPVEGTVTFDRYLFQLYMAGKISREEALRNAESANNLALLIRLQGGRKAMQDEEGMSLVQEEKPGNVIEG</sequence>
<dbReference type="EMBL" id="QPJY01000002">
    <property type="protein sequence ID" value="RCX32300.1"/>
    <property type="molecule type" value="Genomic_DNA"/>
</dbReference>
<dbReference type="Proteomes" id="UP000252707">
    <property type="component" value="Unassembled WGS sequence"/>
</dbReference>
<accession>A0A369CE52</accession>
<reference evidence="3 4" key="1">
    <citation type="submission" date="2018-07" db="EMBL/GenBank/DDBJ databases">
        <title>Genomic Encyclopedia of Type Strains, Phase IV (KMG-IV): sequencing the most valuable type-strain genomes for metagenomic binning, comparative biology and taxonomic classification.</title>
        <authorList>
            <person name="Goeker M."/>
        </authorList>
    </citation>
    <scope>NUCLEOTIDE SEQUENCE [LARGE SCALE GENOMIC DNA]</scope>
    <source>
        <strain evidence="3 4">DSM 26407</strain>
    </source>
</reference>
<evidence type="ECO:0000256" key="1">
    <source>
        <dbReference type="ARBA" id="ARBA00006611"/>
    </source>
</evidence>
<dbReference type="NCBIfam" id="TIGR01420">
    <property type="entry name" value="pilT_fam"/>
    <property type="match status" value="1"/>
</dbReference>
<dbReference type="OrthoDB" id="9804785at2"/>
<dbReference type="InterPro" id="IPR027417">
    <property type="entry name" value="P-loop_NTPase"/>
</dbReference>
<keyword evidence="4" id="KW-1185">Reference proteome</keyword>
<organism evidence="3 4">
    <name type="scientific">Thioalbus denitrificans</name>
    <dbReference type="NCBI Taxonomy" id="547122"/>
    <lineage>
        <taxon>Bacteria</taxon>
        <taxon>Pseudomonadati</taxon>
        <taxon>Pseudomonadota</taxon>
        <taxon>Gammaproteobacteria</taxon>
        <taxon>Chromatiales</taxon>
        <taxon>Ectothiorhodospiraceae</taxon>
        <taxon>Thioalbus</taxon>
    </lineage>
</organism>
<dbReference type="GO" id="GO:0016887">
    <property type="term" value="F:ATP hydrolysis activity"/>
    <property type="evidence" value="ECO:0007669"/>
    <property type="project" value="InterPro"/>
</dbReference>
<evidence type="ECO:0000313" key="3">
    <source>
        <dbReference type="EMBL" id="RCX32300.1"/>
    </source>
</evidence>
<dbReference type="InterPro" id="IPR050921">
    <property type="entry name" value="T4SS_GSP_E_ATPase"/>
</dbReference>
<comment type="caution">
    <text evidence="3">The sequence shown here is derived from an EMBL/GenBank/DDBJ whole genome shotgun (WGS) entry which is preliminary data.</text>
</comment>
<dbReference type="CDD" id="cd01131">
    <property type="entry name" value="PilT"/>
    <property type="match status" value="1"/>
</dbReference>
<dbReference type="Gene3D" id="3.30.450.90">
    <property type="match status" value="1"/>
</dbReference>
<name>A0A369CE52_9GAMM</name>
<dbReference type="InterPro" id="IPR001482">
    <property type="entry name" value="T2SS/T4SS_dom"/>
</dbReference>
<dbReference type="Pfam" id="PF00437">
    <property type="entry name" value="T2SSE"/>
    <property type="match status" value="1"/>
</dbReference>
<dbReference type="InterPro" id="IPR006321">
    <property type="entry name" value="PilT/PilU"/>
</dbReference>
<dbReference type="AlphaFoldDB" id="A0A369CE52"/>
<dbReference type="PANTHER" id="PTHR30486:SF12">
    <property type="entry name" value="TYPE IV PILUS ATPASE PILU"/>
    <property type="match status" value="1"/>
</dbReference>